<evidence type="ECO:0000313" key="2">
    <source>
        <dbReference type="Proteomes" id="UP000800039"/>
    </source>
</evidence>
<evidence type="ECO:0000313" key="1">
    <source>
        <dbReference type="EMBL" id="KAF1850937.1"/>
    </source>
</evidence>
<reference evidence="1" key="1">
    <citation type="submission" date="2020-01" db="EMBL/GenBank/DDBJ databases">
        <authorList>
            <consortium name="DOE Joint Genome Institute"/>
            <person name="Haridas S."/>
            <person name="Albert R."/>
            <person name="Binder M."/>
            <person name="Bloem J."/>
            <person name="Labutti K."/>
            <person name="Salamov A."/>
            <person name="Andreopoulos B."/>
            <person name="Baker S.E."/>
            <person name="Barry K."/>
            <person name="Bills G."/>
            <person name="Bluhm B.H."/>
            <person name="Cannon C."/>
            <person name="Castanera R."/>
            <person name="Culley D.E."/>
            <person name="Daum C."/>
            <person name="Ezra D."/>
            <person name="Gonzalez J.B."/>
            <person name="Henrissat B."/>
            <person name="Kuo A."/>
            <person name="Liang C."/>
            <person name="Lipzen A."/>
            <person name="Lutzoni F."/>
            <person name="Magnuson J."/>
            <person name="Mondo S."/>
            <person name="Nolan M."/>
            <person name="Ohm R."/>
            <person name="Pangilinan J."/>
            <person name="Park H.-J."/>
            <person name="Ramirez L."/>
            <person name="Alfaro M."/>
            <person name="Sun H."/>
            <person name="Tritt A."/>
            <person name="Yoshinaga Y."/>
            <person name="Zwiers L.-H."/>
            <person name="Turgeon B.G."/>
            <person name="Goodwin S.B."/>
            <person name="Spatafora J.W."/>
            <person name="Crous P.W."/>
            <person name="Grigoriev I.V."/>
        </authorList>
    </citation>
    <scope>NUCLEOTIDE SEQUENCE</scope>
    <source>
        <strain evidence="1">CBS 394.84</strain>
    </source>
</reference>
<dbReference type="RefSeq" id="XP_040793500.1">
    <property type="nucleotide sequence ID" value="XM_040936377.1"/>
</dbReference>
<dbReference type="EMBL" id="ML976614">
    <property type="protein sequence ID" value="KAF1850937.1"/>
    <property type="molecule type" value="Genomic_DNA"/>
</dbReference>
<accession>A0A9P4GSD8</accession>
<proteinExistence type="predicted"/>
<dbReference type="AlphaFoldDB" id="A0A9P4GSD8"/>
<organism evidence="1 2">
    <name type="scientific">Cucurbitaria berberidis CBS 394.84</name>
    <dbReference type="NCBI Taxonomy" id="1168544"/>
    <lineage>
        <taxon>Eukaryota</taxon>
        <taxon>Fungi</taxon>
        <taxon>Dikarya</taxon>
        <taxon>Ascomycota</taxon>
        <taxon>Pezizomycotina</taxon>
        <taxon>Dothideomycetes</taxon>
        <taxon>Pleosporomycetidae</taxon>
        <taxon>Pleosporales</taxon>
        <taxon>Pleosporineae</taxon>
        <taxon>Cucurbitariaceae</taxon>
        <taxon>Cucurbitaria</taxon>
    </lineage>
</organism>
<protein>
    <submittedName>
        <fullName evidence="1">Uncharacterized protein</fullName>
    </submittedName>
</protein>
<sequence>MSTENQTDPQIAEDPRNEKKVAILVEGGPRLHSGWDPVWICMKHKILVPTTIQYCKNGTADPCYRYQPGHIYGFRENDPQWGCLACFTQADGTPEHPLISINPAYQAYCKNWVNCKGLHRPYTGRGAWSVWECAYDATMHIPRRFGQGNINEKGVLGLDGQLWHHCSNFDNPPDGDLCPVTLEAGSRDEIWVRPNFEKKPGFKDETFEWRCACAVVHEHNVHQCGVCGKSLEDTEYTTTIVRNKIPIPITT</sequence>
<name>A0A9P4GSD8_9PLEO</name>
<dbReference type="Proteomes" id="UP000800039">
    <property type="component" value="Unassembled WGS sequence"/>
</dbReference>
<comment type="caution">
    <text evidence="1">The sequence shown here is derived from an EMBL/GenBank/DDBJ whole genome shotgun (WGS) entry which is preliminary data.</text>
</comment>
<keyword evidence="2" id="KW-1185">Reference proteome</keyword>
<dbReference type="GeneID" id="63853627"/>
<gene>
    <name evidence="1" type="ORF">K460DRAFT_400971</name>
</gene>